<feature type="region of interest" description="Disordered" evidence="1">
    <location>
        <begin position="337"/>
        <end position="382"/>
    </location>
</feature>
<feature type="region of interest" description="Disordered" evidence="1">
    <location>
        <begin position="287"/>
        <end position="321"/>
    </location>
</feature>
<dbReference type="InterPro" id="IPR052973">
    <property type="entry name" value="Fungal_sec-metab_reg_TF"/>
</dbReference>
<name>A0A6G1KCY6_9PLEO</name>
<sequence>MATYTPYNQYHDQQQVLLPSNMFDYNQQYYPQSPKTPTSSSLINHPGLSPGPLSTPPRSRNPSQPPDQLSEQAFEPMAWDDGSGSLSNSPTSVRTPDNETFDCDMLDESHSMRDFYQNQSRNPAMYNTTHVVQQAHPAMGTTMLFTDQGIQDALQASVASHNHQQQQLQFQYRPDFVTQSQPPQDLIPPQPYNQDYGQTYTQQPTRHDPWNGQGPRRNPNQPNSGIPVFDPVSDPIDYLGFDYPDVANSDDIVIDFWRTNNTDPNYLASPNDHMPHIYGSSFPASPHTAQVYPQPQDHPHQHPPVRLQWTPSSPAPDPEKFINYNSSSIIFTDSYNTDSPFSPSSPGASSMGHAALPPYQPTISPQASAPSPGGSDDVFSSYQHSDIDTIDSYLPEHSEPQPPPSPVHVQRASRTVLFASLHPPPEPESRRAQSVNNRDAGNRPGGRQLGTHLPPQVAKAAHDMRRITACWHCVLQRDKCGPGDICERCLKRSQRPNADCGLGCSRIKLVELASYFLPTLATEMHEDSHLTHFVSQYIHEWQNREITVHMTCGQKSMPRFPVKVYEFIPKGNELLVQIQYRTDPKTHQRYPVKKRSPALGMKYINRNEEKKYDKYITDIVDSHLDAFGDLCWADVDNDFQERLFRLITRVKPKSEDEEKLFHEVFRLIVCTFIMSHTLTMAEEYKDRTLSKMHSYTGHDSYADRLTSPRMTNRQLKYFFSRLQRSIMSTILNKLQQIFKSSKGCDKWLAAFVVVVGMCMAHEDQQQTIHQVQATKAATDNLNMREMQARADIACRDIDARMAFITHIFRLKYNRKVNPLKEASHDWEREVGFGDASSVDFVRQVAQLVKDNTGFLQARQNVSISYANQNEYPSRLVAKFLLSFWLP</sequence>
<evidence type="ECO:0000256" key="1">
    <source>
        <dbReference type="SAM" id="MobiDB-lite"/>
    </source>
</evidence>
<dbReference type="AlphaFoldDB" id="A0A6G1KCY6"/>
<dbReference type="PANTHER" id="PTHR35392">
    <property type="entry name" value="ZN(II)2CYS6 TRANSCRIPTION FACTOR (EUROFUNG)-RELATED-RELATED"/>
    <property type="match status" value="1"/>
</dbReference>
<proteinExistence type="predicted"/>
<feature type="compositionally biased region" description="Polar residues" evidence="1">
    <location>
        <begin position="26"/>
        <end position="43"/>
    </location>
</feature>
<feature type="compositionally biased region" description="Polar residues" evidence="1">
    <location>
        <begin position="84"/>
        <end position="95"/>
    </location>
</feature>
<protein>
    <submittedName>
        <fullName evidence="2">Uncharacterized protein</fullName>
    </submittedName>
</protein>
<feature type="region of interest" description="Disordered" evidence="1">
    <location>
        <begin position="178"/>
        <end position="226"/>
    </location>
</feature>
<feature type="compositionally biased region" description="Low complexity" evidence="1">
    <location>
        <begin position="339"/>
        <end position="350"/>
    </location>
</feature>
<feature type="compositionally biased region" description="Low complexity" evidence="1">
    <location>
        <begin position="46"/>
        <end position="60"/>
    </location>
</feature>
<gene>
    <name evidence="2" type="ORF">K504DRAFT_476371</name>
</gene>
<dbReference type="EMBL" id="MU005769">
    <property type="protein sequence ID" value="KAF2710405.1"/>
    <property type="molecule type" value="Genomic_DNA"/>
</dbReference>
<dbReference type="PANTHER" id="PTHR35392:SF1">
    <property type="entry name" value="ZN(II)2CYS6 TRANSCRIPTION FACTOR (EUROFUNG)"/>
    <property type="match status" value="1"/>
</dbReference>
<evidence type="ECO:0000313" key="3">
    <source>
        <dbReference type="Proteomes" id="UP000799428"/>
    </source>
</evidence>
<feature type="compositionally biased region" description="Polar residues" evidence="1">
    <location>
        <begin position="192"/>
        <end position="204"/>
    </location>
</feature>
<evidence type="ECO:0000313" key="2">
    <source>
        <dbReference type="EMBL" id="KAF2710405.1"/>
    </source>
</evidence>
<feature type="region of interest" description="Disordered" evidence="1">
    <location>
        <begin position="26"/>
        <end position="102"/>
    </location>
</feature>
<dbReference type="OrthoDB" id="4226666at2759"/>
<reference evidence="2" key="1">
    <citation type="journal article" date="2020" name="Stud. Mycol.">
        <title>101 Dothideomycetes genomes: a test case for predicting lifestyles and emergence of pathogens.</title>
        <authorList>
            <person name="Haridas S."/>
            <person name="Albert R."/>
            <person name="Binder M."/>
            <person name="Bloem J."/>
            <person name="Labutti K."/>
            <person name="Salamov A."/>
            <person name="Andreopoulos B."/>
            <person name="Baker S."/>
            <person name="Barry K."/>
            <person name="Bills G."/>
            <person name="Bluhm B."/>
            <person name="Cannon C."/>
            <person name="Castanera R."/>
            <person name="Culley D."/>
            <person name="Daum C."/>
            <person name="Ezra D."/>
            <person name="Gonzalez J."/>
            <person name="Henrissat B."/>
            <person name="Kuo A."/>
            <person name="Liang C."/>
            <person name="Lipzen A."/>
            <person name="Lutzoni F."/>
            <person name="Magnuson J."/>
            <person name="Mondo S."/>
            <person name="Nolan M."/>
            <person name="Ohm R."/>
            <person name="Pangilinan J."/>
            <person name="Park H.-J."/>
            <person name="Ramirez L."/>
            <person name="Alfaro M."/>
            <person name="Sun H."/>
            <person name="Tritt A."/>
            <person name="Yoshinaga Y."/>
            <person name="Zwiers L.-H."/>
            <person name="Turgeon B."/>
            <person name="Goodwin S."/>
            <person name="Spatafora J."/>
            <person name="Crous P."/>
            <person name="Grigoriev I."/>
        </authorList>
    </citation>
    <scope>NUCLEOTIDE SEQUENCE</scope>
    <source>
        <strain evidence="2">CBS 279.74</strain>
    </source>
</reference>
<dbReference type="Proteomes" id="UP000799428">
    <property type="component" value="Unassembled WGS sequence"/>
</dbReference>
<feature type="region of interest" description="Disordered" evidence="1">
    <location>
        <begin position="420"/>
        <end position="453"/>
    </location>
</feature>
<organism evidence="2 3">
    <name type="scientific">Pleomassaria siparia CBS 279.74</name>
    <dbReference type="NCBI Taxonomy" id="1314801"/>
    <lineage>
        <taxon>Eukaryota</taxon>
        <taxon>Fungi</taxon>
        <taxon>Dikarya</taxon>
        <taxon>Ascomycota</taxon>
        <taxon>Pezizomycotina</taxon>
        <taxon>Dothideomycetes</taxon>
        <taxon>Pleosporomycetidae</taxon>
        <taxon>Pleosporales</taxon>
        <taxon>Pleomassariaceae</taxon>
        <taxon>Pleomassaria</taxon>
    </lineage>
</organism>
<accession>A0A6G1KCY6</accession>
<feature type="compositionally biased region" description="Low complexity" evidence="1">
    <location>
        <begin position="364"/>
        <end position="375"/>
    </location>
</feature>
<keyword evidence="3" id="KW-1185">Reference proteome</keyword>